<accession>A0A5B7D0Y0</accession>
<evidence type="ECO:0000256" key="1">
    <source>
        <dbReference type="SAM" id="MobiDB-lite"/>
    </source>
</evidence>
<keyword evidence="3" id="KW-1185">Reference proteome</keyword>
<reference evidence="2 3" key="1">
    <citation type="submission" date="2019-05" db="EMBL/GenBank/DDBJ databases">
        <title>Another draft genome of Portunus trituberculatus and its Hox gene families provides insights of decapod evolution.</title>
        <authorList>
            <person name="Jeong J.-H."/>
            <person name="Song I."/>
            <person name="Kim S."/>
            <person name="Choi T."/>
            <person name="Kim D."/>
            <person name="Ryu S."/>
            <person name="Kim W."/>
        </authorList>
    </citation>
    <scope>NUCLEOTIDE SEQUENCE [LARGE SCALE GENOMIC DNA]</scope>
    <source>
        <tissue evidence="2">Muscle</tissue>
    </source>
</reference>
<organism evidence="2 3">
    <name type="scientific">Portunus trituberculatus</name>
    <name type="common">Swimming crab</name>
    <name type="synonym">Neptunus trituberculatus</name>
    <dbReference type="NCBI Taxonomy" id="210409"/>
    <lineage>
        <taxon>Eukaryota</taxon>
        <taxon>Metazoa</taxon>
        <taxon>Ecdysozoa</taxon>
        <taxon>Arthropoda</taxon>
        <taxon>Crustacea</taxon>
        <taxon>Multicrustacea</taxon>
        <taxon>Malacostraca</taxon>
        <taxon>Eumalacostraca</taxon>
        <taxon>Eucarida</taxon>
        <taxon>Decapoda</taxon>
        <taxon>Pleocyemata</taxon>
        <taxon>Brachyura</taxon>
        <taxon>Eubrachyura</taxon>
        <taxon>Portunoidea</taxon>
        <taxon>Portunidae</taxon>
        <taxon>Portuninae</taxon>
        <taxon>Portunus</taxon>
    </lineage>
</organism>
<proteinExistence type="predicted"/>
<gene>
    <name evidence="2" type="ORF">E2C01_007745</name>
</gene>
<dbReference type="EMBL" id="VSRR010000392">
    <property type="protein sequence ID" value="MPC14965.1"/>
    <property type="molecule type" value="Genomic_DNA"/>
</dbReference>
<dbReference type="AlphaFoldDB" id="A0A5B7D0Y0"/>
<feature type="compositionally biased region" description="Low complexity" evidence="1">
    <location>
        <begin position="32"/>
        <end position="41"/>
    </location>
</feature>
<dbReference type="Proteomes" id="UP000324222">
    <property type="component" value="Unassembled WGS sequence"/>
</dbReference>
<comment type="caution">
    <text evidence="2">The sequence shown here is derived from an EMBL/GenBank/DDBJ whole genome shotgun (WGS) entry which is preliminary data.</text>
</comment>
<feature type="region of interest" description="Disordered" evidence="1">
    <location>
        <begin position="24"/>
        <end position="77"/>
    </location>
</feature>
<sequence>MVAKIIAKHDNTDTRNTKFIEEQKFRSHHHPQCSSSSPTPHVTTRNPRLHPQPASSPTTHRHPQAAAGSGAVRHGSVGRAVKTSAIYRCCTPRASQQVPNVMLTSCSRCGEVSPPLPPPPPPADVMKCDVNLLPFPRNNMSSQTQDLMLQVTTDHFSPPFVPDIKAIQCPARQARATSAWD</sequence>
<evidence type="ECO:0000313" key="2">
    <source>
        <dbReference type="EMBL" id="MPC14965.1"/>
    </source>
</evidence>
<evidence type="ECO:0000313" key="3">
    <source>
        <dbReference type="Proteomes" id="UP000324222"/>
    </source>
</evidence>
<protein>
    <submittedName>
        <fullName evidence="2">Uncharacterized protein</fullName>
    </submittedName>
</protein>
<name>A0A5B7D0Y0_PORTR</name>